<comment type="caution">
    <text evidence="1">The sequence shown here is derived from an EMBL/GenBank/DDBJ whole genome shotgun (WGS) entry which is preliminary data.</text>
</comment>
<keyword evidence="2" id="KW-1185">Reference proteome</keyword>
<dbReference type="AlphaFoldDB" id="A0A370HS31"/>
<name>A0A370HS31_9HYPH</name>
<dbReference type="InterPro" id="IPR009642">
    <property type="entry name" value="DUF1236"/>
</dbReference>
<organism evidence="1 2">
    <name type="scientific">Microvirga subterranea</name>
    <dbReference type="NCBI Taxonomy" id="186651"/>
    <lineage>
        <taxon>Bacteria</taxon>
        <taxon>Pseudomonadati</taxon>
        <taxon>Pseudomonadota</taxon>
        <taxon>Alphaproteobacteria</taxon>
        <taxon>Hyphomicrobiales</taxon>
        <taxon>Methylobacteriaceae</taxon>
        <taxon>Microvirga</taxon>
    </lineage>
</organism>
<dbReference type="Gene3D" id="3.10.450.160">
    <property type="entry name" value="inner membrane protein cigr"/>
    <property type="match status" value="1"/>
</dbReference>
<sequence length="176" mass="18186">MIPTSGQNSFTIREVGIRDPAREPLKLIGVRNVQHGKESAMRTRVLNSAALLTLLAIPLAACQSSGAATGAAGGAVAGAVVGGPVGAAVGGIAGAAAGGILTADESTRVRTYVAAQRRPSVQVAEEVVVGQPLPPRVRVYPVPRNVGLQSSYNYTIVNDRTVLVDPRTREIVEIVE</sequence>
<reference evidence="1 2" key="1">
    <citation type="submission" date="2018-07" db="EMBL/GenBank/DDBJ databases">
        <title>Genomic Encyclopedia of Type Strains, Phase IV (KMG-IV): sequencing the most valuable type-strain genomes for metagenomic binning, comparative biology and taxonomic classification.</title>
        <authorList>
            <person name="Goeker M."/>
        </authorList>
    </citation>
    <scope>NUCLEOTIDE SEQUENCE [LARGE SCALE GENOMIC DNA]</scope>
    <source>
        <strain evidence="1 2">DSM 14364</strain>
    </source>
</reference>
<dbReference type="Proteomes" id="UP000254925">
    <property type="component" value="Unassembled WGS sequence"/>
</dbReference>
<evidence type="ECO:0000313" key="2">
    <source>
        <dbReference type="Proteomes" id="UP000254925"/>
    </source>
</evidence>
<accession>A0A370HS31</accession>
<proteinExistence type="predicted"/>
<evidence type="ECO:0000313" key="1">
    <source>
        <dbReference type="EMBL" id="RDI61115.1"/>
    </source>
</evidence>
<dbReference type="Pfam" id="PF06823">
    <property type="entry name" value="DUF1236"/>
    <property type="match status" value="1"/>
</dbReference>
<gene>
    <name evidence="1" type="ORF">DES45_102510</name>
</gene>
<dbReference type="EMBL" id="QQBB01000002">
    <property type="protein sequence ID" value="RDI61115.1"/>
    <property type="molecule type" value="Genomic_DNA"/>
</dbReference>
<protein>
    <submittedName>
        <fullName evidence="1">Uncharacterized protein DUF1236</fullName>
    </submittedName>
</protein>